<evidence type="ECO:0000259" key="3">
    <source>
        <dbReference type="PROSITE" id="PS51786"/>
    </source>
</evidence>
<keyword evidence="2" id="KW-0720">Serine protease</keyword>
<feature type="active site" evidence="2">
    <location>
        <position position="636"/>
    </location>
</feature>
<feature type="active site" evidence="2">
    <location>
        <position position="679"/>
    </location>
</feature>
<proteinExistence type="inferred from homology"/>
<keyword evidence="2 4" id="KW-0378">Hydrolase</keyword>
<dbReference type="InterPro" id="IPR041699">
    <property type="entry name" value="AAA_32"/>
</dbReference>
<dbReference type="GO" id="GO:0006508">
    <property type="term" value="P:proteolysis"/>
    <property type="evidence" value="ECO:0007669"/>
    <property type="project" value="UniProtKB-KW"/>
</dbReference>
<dbReference type="Pfam" id="PF05362">
    <property type="entry name" value="Lon_C"/>
    <property type="match status" value="1"/>
</dbReference>
<dbReference type="STRING" id="1121305.CLCOL_04070"/>
<comment type="catalytic activity">
    <reaction evidence="2">
        <text>Hydrolysis of proteins in presence of ATP.</text>
        <dbReference type="EC" id="3.4.21.53"/>
    </reaction>
</comment>
<dbReference type="PATRIC" id="fig|1121305.3.peg.409"/>
<evidence type="ECO:0000313" key="4">
    <source>
        <dbReference type="EMBL" id="KYH29769.1"/>
    </source>
</evidence>
<dbReference type="EMBL" id="LTBB01000002">
    <property type="protein sequence ID" value="KYH29769.1"/>
    <property type="molecule type" value="Genomic_DNA"/>
</dbReference>
<dbReference type="InterPro" id="IPR020568">
    <property type="entry name" value="Ribosomal_Su5_D2-typ_SF"/>
</dbReference>
<dbReference type="InterPro" id="IPR014721">
    <property type="entry name" value="Ribsml_uS5_D2-typ_fold_subgr"/>
</dbReference>
<dbReference type="AlphaFoldDB" id="A0A151AQ50"/>
<evidence type="ECO:0000256" key="1">
    <source>
        <dbReference type="ARBA" id="ARBA00022670"/>
    </source>
</evidence>
<dbReference type="Gene3D" id="3.40.50.300">
    <property type="entry name" value="P-loop containing nucleotide triphosphate hydrolases"/>
    <property type="match status" value="2"/>
</dbReference>
<dbReference type="InterPro" id="IPR008269">
    <property type="entry name" value="Lon_proteolytic"/>
</dbReference>
<dbReference type="Proteomes" id="UP000075374">
    <property type="component" value="Unassembled WGS sequence"/>
</dbReference>
<dbReference type="InterPro" id="IPR027065">
    <property type="entry name" value="Lon_Prtase"/>
</dbReference>
<accession>A0A151AQ50</accession>
<dbReference type="GO" id="GO:0004252">
    <property type="term" value="F:serine-type endopeptidase activity"/>
    <property type="evidence" value="ECO:0007669"/>
    <property type="project" value="UniProtKB-UniRule"/>
</dbReference>
<dbReference type="GO" id="GO:0030163">
    <property type="term" value="P:protein catabolic process"/>
    <property type="evidence" value="ECO:0007669"/>
    <property type="project" value="InterPro"/>
</dbReference>
<dbReference type="Gene3D" id="1.10.8.60">
    <property type="match status" value="1"/>
</dbReference>
<protein>
    <recommendedName>
        <fullName evidence="2">endopeptidase La</fullName>
        <ecNumber evidence="2">3.4.21.53</ecNumber>
    </recommendedName>
</protein>
<dbReference type="GO" id="GO:0005524">
    <property type="term" value="F:ATP binding"/>
    <property type="evidence" value="ECO:0007669"/>
    <property type="project" value="InterPro"/>
</dbReference>
<name>A0A151AQ50_9CLOT</name>
<organism evidence="4 5">
    <name type="scientific">Clostridium colicanis DSM 13634</name>
    <dbReference type="NCBI Taxonomy" id="1121305"/>
    <lineage>
        <taxon>Bacteria</taxon>
        <taxon>Bacillati</taxon>
        <taxon>Bacillota</taxon>
        <taxon>Clostridia</taxon>
        <taxon>Eubacteriales</taxon>
        <taxon>Clostridiaceae</taxon>
        <taxon>Clostridium</taxon>
    </lineage>
</organism>
<dbReference type="PRINTS" id="PR00830">
    <property type="entry name" value="ENDOLAPTASE"/>
</dbReference>
<keyword evidence="5" id="KW-1185">Reference proteome</keyword>
<dbReference type="Gene3D" id="3.30.230.10">
    <property type="match status" value="1"/>
</dbReference>
<dbReference type="PANTHER" id="PTHR10046">
    <property type="entry name" value="ATP DEPENDENT LON PROTEASE FAMILY MEMBER"/>
    <property type="match status" value="1"/>
</dbReference>
<evidence type="ECO:0000313" key="5">
    <source>
        <dbReference type="Proteomes" id="UP000075374"/>
    </source>
</evidence>
<comment type="similarity">
    <text evidence="2">Belongs to the peptidase S16 family.</text>
</comment>
<sequence length="765" mass="88725">MMELSSQDVIYNIDFKDIDLREDKLDLPEYKWEVYENIRTALEIEDEGYNVYLIDDFSKVKLKNLKEYIEEILKNRDKPKDICYVIKEDPEKPYPLYISNGKGHLFKKTIEEIQNFYFKSIYEFYNSSTNKKKEEIIENIQKKRSELINELMSNAHKQGFDLRSTTRGFTFIPITNGEIMTEKEYDALEPKSKEEILKKVNDLKIKSAEILDSLKNIETVEVEKIKKIMNEFLKEQSNRIKEKYRKEFYEDEEVVKFLDEMCEEIENDACHNYSMIYEDDEDKINEIIMRYDVNILVDNSKYDKPRVIFEEDPNVINLLGNIEYKNQNGTYVTDLSLIKGGSVLKANEGCLIIRANSLLSNPTAYYNLKKTIMSGKLNFNYNRGYAELISLSSLDPEPIKLKQKIIMIGDYETYDILFNYDEDFKKIFKIKAQYNPIVNIDHDTKFSLINNINRLCDGGRLKKLDEEAIKEVAKYLSRKAENRNKFYIDNDEIRRIITICSNKVEREGKEIITKDDIIKIIYKEDLIEKEIREYYEEKKILLSVKGKRIGQINGLSVVSTGYLSFGKPIRITCSCCKGEGEIIDVQKQSDLSGNIHSKAVNILKGYINEILGRYDKLPVNFHLSFEQIYGKIDGDSASVAELISMISALSNMPIKQNIAVTGSINQFGDVQAIGGVNEKIEGFFKVCKVVDSIEGKGALIPYSNKMDLILNDEVENAIKDGKFHIYTMNTVKDAINILMGDYDEVMNNVKKELKKYGKKGKTFSR</sequence>
<reference evidence="4 5" key="1">
    <citation type="submission" date="2016-02" db="EMBL/GenBank/DDBJ databases">
        <title>Genome sequence of Clostridium colicanis DSM 13634.</title>
        <authorList>
            <person name="Poehlein A."/>
            <person name="Daniel R."/>
        </authorList>
    </citation>
    <scope>NUCLEOTIDE SEQUENCE [LARGE SCALE GENOMIC DNA]</scope>
    <source>
        <strain evidence="4 5">DSM 13634</strain>
    </source>
</reference>
<dbReference type="EC" id="3.4.21.53" evidence="2"/>
<feature type="domain" description="Lon proteolytic" evidence="3">
    <location>
        <begin position="546"/>
        <end position="741"/>
    </location>
</feature>
<gene>
    <name evidence="4" type="primary">lon</name>
    <name evidence="4" type="ORF">CLCOL_04070</name>
</gene>
<dbReference type="PROSITE" id="PS51786">
    <property type="entry name" value="LON_PROTEOLYTIC"/>
    <property type="match status" value="1"/>
</dbReference>
<evidence type="ECO:0000256" key="2">
    <source>
        <dbReference type="PROSITE-ProRule" id="PRU01122"/>
    </source>
</evidence>
<dbReference type="InterPro" id="IPR027417">
    <property type="entry name" value="P-loop_NTPase"/>
</dbReference>
<dbReference type="SUPFAM" id="SSF54211">
    <property type="entry name" value="Ribosomal protein S5 domain 2-like"/>
    <property type="match status" value="1"/>
</dbReference>
<comment type="caution">
    <text evidence="4">The sequence shown here is derived from an EMBL/GenBank/DDBJ whole genome shotgun (WGS) entry which is preliminary data.</text>
</comment>
<keyword evidence="1 2" id="KW-0645">Protease</keyword>
<dbReference type="GO" id="GO:0004176">
    <property type="term" value="F:ATP-dependent peptidase activity"/>
    <property type="evidence" value="ECO:0007669"/>
    <property type="project" value="UniProtKB-UniRule"/>
</dbReference>
<dbReference type="Pfam" id="PF13654">
    <property type="entry name" value="AAA_32"/>
    <property type="match status" value="1"/>
</dbReference>